<keyword evidence="3" id="KW-1185">Reference proteome</keyword>
<name>A0ABT8CSR0_9FLAO</name>
<reference evidence="1" key="3">
    <citation type="submission" date="2023-06" db="EMBL/GenBank/DDBJ databases">
        <authorList>
            <person name="Lucena T."/>
            <person name="Sun Q."/>
        </authorList>
    </citation>
    <scope>NUCLEOTIDE SEQUENCE</scope>
    <source>
        <strain evidence="1">CECT 7184</strain>
    </source>
</reference>
<dbReference type="RefSeq" id="WP_290363198.1">
    <property type="nucleotide sequence ID" value="NZ_JAUFQU010000001.1"/>
</dbReference>
<evidence type="ECO:0000313" key="1">
    <source>
        <dbReference type="EMBL" id="MDN3707171.1"/>
    </source>
</evidence>
<evidence type="ECO:0000313" key="2">
    <source>
        <dbReference type="EMBL" id="MDN3710150.1"/>
    </source>
</evidence>
<comment type="caution">
    <text evidence="1">The sequence shown here is derived from an EMBL/GenBank/DDBJ whole genome shotgun (WGS) entry which is preliminary data.</text>
</comment>
<proteinExistence type="predicted"/>
<dbReference type="EMBL" id="JAUFQU010000001">
    <property type="protein sequence ID" value="MDN3707171.1"/>
    <property type="molecule type" value="Genomic_DNA"/>
</dbReference>
<evidence type="ECO:0000313" key="3">
    <source>
        <dbReference type="Proteomes" id="UP001242368"/>
    </source>
</evidence>
<accession>A0ABT8CSR0</accession>
<sequence>MVFLLKSFIKASIKTSTIPSFGERYCSCFKKASLANSALNLVLHGELQ</sequence>
<protein>
    <submittedName>
        <fullName evidence="1">Uncharacterized protein</fullName>
    </submittedName>
</protein>
<gene>
    <name evidence="1" type="ORF">QW060_08490</name>
    <name evidence="2" type="ORF">QW060_25065</name>
</gene>
<reference evidence="3" key="2">
    <citation type="journal article" date="2019" name="Int. J. Syst. Evol. Microbiol.">
        <title>The Global Catalogue of Microorganisms (GCM) 10K type strain sequencing project: providing services to taxonomists for standard genome sequencing and annotation.</title>
        <authorList>
            <consortium name="The Broad Institute Genomics Platform"/>
            <consortium name="The Broad Institute Genome Sequencing Center for Infectious Disease"/>
            <person name="Wu L."/>
            <person name="Ma J."/>
        </authorList>
    </citation>
    <scope>NUCLEOTIDE SEQUENCE [LARGE SCALE GENOMIC DNA]</scope>
    <source>
        <strain evidence="3">CECT 7184</strain>
    </source>
</reference>
<dbReference type="Proteomes" id="UP001242368">
    <property type="component" value="Unassembled WGS sequence"/>
</dbReference>
<reference evidence="1" key="1">
    <citation type="journal article" date="2014" name="Int. J. Syst. Evol. Microbiol.">
        <title>Complete genome of a new Firmicutes species belonging to the dominant human colonic microbiota ('Ruminococcus bicirculans') reveals two chromosomes and a selective capacity to utilize plant glucans.</title>
        <authorList>
            <consortium name="NISC Comparative Sequencing Program"/>
            <person name="Wegmann U."/>
            <person name="Louis P."/>
            <person name="Goesmann A."/>
            <person name="Henrissat B."/>
            <person name="Duncan S.H."/>
            <person name="Flint H.J."/>
        </authorList>
    </citation>
    <scope>NUCLEOTIDE SEQUENCE</scope>
    <source>
        <strain evidence="1">CECT 7184</strain>
    </source>
</reference>
<organism evidence="1 3">
    <name type="scientific">Paenimyroides ceti</name>
    <dbReference type="NCBI Taxonomy" id="395087"/>
    <lineage>
        <taxon>Bacteria</taxon>
        <taxon>Pseudomonadati</taxon>
        <taxon>Bacteroidota</taxon>
        <taxon>Flavobacteriia</taxon>
        <taxon>Flavobacteriales</taxon>
        <taxon>Flavobacteriaceae</taxon>
        <taxon>Paenimyroides</taxon>
    </lineage>
</organism>
<dbReference type="EMBL" id="JAUFQU010000077">
    <property type="protein sequence ID" value="MDN3710150.1"/>
    <property type="molecule type" value="Genomic_DNA"/>
</dbReference>